<feature type="coiled-coil region" evidence="4">
    <location>
        <begin position="395"/>
        <end position="450"/>
    </location>
</feature>
<dbReference type="InterPro" id="IPR027417">
    <property type="entry name" value="P-loop_NTPase"/>
</dbReference>
<evidence type="ECO:0000313" key="6">
    <source>
        <dbReference type="EMBL" id="KOO51476.1"/>
    </source>
</evidence>
<evidence type="ECO:0000256" key="3">
    <source>
        <dbReference type="ARBA" id="ARBA00013368"/>
    </source>
</evidence>
<feature type="coiled-coil region" evidence="4">
    <location>
        <begin position="565"/>
        <end position="654"/>
    </location>
</feature>
<dbReference type="PANTHER" id="PTHR32114:SF2">
    <property type="entry name" value="ABC TRANSPORTER ABCH.3"/>
    <property type="match status" value="1"/>
</dbReference>
<feature type="coiled-coil region" evidence="4">
    <location>
        <begin position="242"/>
        <end position="303"/>
    </location>
</feature>
<dbReference type="OrthoDB" id="9795626at2"/>
<dbReference type="GeneID" id="301135096"/>
<comment type="caution">
    <text evidence="6">The sequence shown here is derived from an EMBL/GenBank/DDBJ whole genome shotgun (WGS) entry which is preliminary data.</text>
</comment>
<evidence type="ECO:0000256" key="2">
    <source>
        <dbReference type="ARBA" id="ARBA00011322"/>
    </source>
</evidence>
<dbReference type="STRING" id="263475.AMD00_03095"/>
<feature type="domain" description="Rad50/SbcC-type AAA" evidence="5">
    <location>
        <begin position="5"/>
        <end position="204"/>
    </location>
</feature>
<proteinExistence type="inferred from homology"/>
<evidence type="ECO:0000313" key="7">
    <source>
        <dbReference type="Proteomes" id="UP000036867"/>
    </source>
</evidence>
<reference evidence="7" key="1">
    <citation type="submission" date="2015-08" db="EMBL/GenBank/DDBJ databases">
        <title>Fjat-10028 dsm 16317.</title>
        <authorList>
            <person name="Liu B."/>
            <person name="Wang J."/>
            <person name="Zhu Y."/>
            <person name="Liu G."/>
            <person name="Chen Q."/>
            <person name="Chen Z."/>
            <person name="Lan J."/>
            <person name="Che J."/>
            <person name="Ge C."/>
            <person name="Shi H."/>
            <person name="Pan Z."/>
            <person name="Liu X."/>
        </authorList>
    </citation>
    <scope>NUCLEOTIDE SEQUENCE [LARGE SCALE GENOMIC DNA]</scope>
    <source>
        <strain evidence="7">DSM 16317</strain>
    </source>
</reference>
<comment type="subunit">
    <text evidence="2">Heterodimer of SbcC and SbcD.</text>
</comment>
<gene>
    <name evidence="6" type="ORF">AMD00_03095</name>
</gene>
<protein>
    <recommendedName>
        <fullName evidence="3">Nuclease SbcCD subunit C</fullName>
    </recommendedName>
</protein>
<dbReference type="GO" id="GO:0006302">
    <property type="term" value="P:double-strand break repair"/>
    <property type="evidence" value="ECO:0007669"/>
    <property type="project" value="InterPro"/>
</dbReference>
<dbReference type="Pfam" id="PF13476">
    <property type="entry name" value="AAA_23"/>
    <property type="match status" value="1"/>
</dbReference>
<comment type="similarity">
    <text evidence="1">Belongs to the SMC family. SbcC subfamily.</text>
</comment>
<evidence type="ECO:0000256" key="4">
    <source>
        <dbReference type="SAM" id="Coils"/>
    </source>
</evidence>
<dbReference type="PANTHER" id="PTHR32114">
    <property type="entry name" value="ABC TRANSPORTER ABCH.3"/>
    <property type="match status" value="1"/>
</dbReference>
<dbReference type="EMBL" id="LILB01000001">
    <property type="protein sequence ID" value="KOO51476.1"/>
    <property type="molecule type" value="Genomic_DNA"/>
</dbReference>
<keyword evidence="7" id="KW-1185">Reference proteome</keyword>
<organism evidence="6 7">
    <name type="scientific">Viridibacillus arvi</name>
    <dbReference type="NCBI Taxonomy" id="263475"/>
    <lineage>
        <taxon>Bacteria</taxon>
        <taxon>Bacillati</taxon>
        <taxon>Bacillota</taxon>
        <taxon>Bacilli</taxon>
        <taxon>Bacillales</taxon>
        <taxon>Caryophanaceae</taxon>
        <taxon>Viridibacillus</taxon>
    </lineage>
</organism>
<keyword evidence="4" id="KW-0175">Coiled coil</keyword>
<accession>A0A0M0LKH3</accession>
<sequence length="1025" mass="117454">MKPIQLKMTAFGPYKKTETIDFRELGDHRLFVISGATGAGKTTIFDGISFALYGSASGEDRADIKEIRSDFADDDTHTSAELIFEIHNRQYRVLRQLAHRKNGNKTATGETFELVEILPTGEKPVVESQKVGEINKKIEDIIGLSKDQFKQIVMLPQGEFRKLLTSETENKEAILRKIFKTESYRHIADQLKVKKEEADKQLQQAIAVRNLHTSKIASTLPKRESALFDLLETNQFNMYQLVDALKIEVDFYEKQITEDEANYKAVGKQLEDKQRQQFEAVTLNQKIEAFKEKEQKLLSLRQQEPLFLEKERELAAAEKAIHIIPIEQYYRVAKQKVLQKEATFEEAKISEQKMKLQLEEVTAQFVVQQQKETERNDSLKRVMHLQSLEPIFKDLEKQNQIKNQLQQEVQQLQAVFTAQSQQHKERMLALQALEEQSATLEETIQPLDDKIDQLAQLKDRAAAFHHWSTQQKKVQDLKGQVITKEKVYIEAQQKAKVEQDKWVASQASILASQLVDGAPCPVCGSTEHVAKHEETVEVVDEQQLEQIRKYASNIEQQYFVTNGQLKAEMQAFNALEQNLKELSVTVEEGPTLTNQYQDLFASVQQLKKEKELWNQLKEKTKSQKQAVDEFQLQLQQLEKTYQTQLQALNNATAIYDEKHKSIPQDITSLHHLYQLTNEAIQQRTQLEESWTLVQKRMQQANERNTTAQANLQHAITDLAESSKLLEQAQEDFKQAVENAGFEKGKDYLAARRDESQCQKLKEECQQYKNTIHALSTQIDEEKEQVAGKELVDLTLVTEAVNQLKQNYEMAFEQWNNSKKYRQNANQLIIDLSEVSKNIADLEASCGRIIGLYDLLRGQNHMKISFERYVQIEYLEQIIHAANERLKPLTNGQFNLIRSDRQEARGKQSGLGLDVYDAYTGQTRDVKTLSGGEKFNASLCLALGMSDVIQSFQGNIRIDTMFIDEGFGTLDEESLTKAIDTLIDLQKSGRMIGVISHVAELKAAMPAILEVTKSREGHSHTTFHVK</sequence>
<feature type="coiled-coil region" evidence="4">
    <location>
        <begin position="697"/>
        <end position="784"/>
    </location>
</feature>
<dbReference type="SUPFAM" id="SSF52540">
    <property type="entry name" value="P-loop containing nucleoside triphosphate hydrolases"/>
    <property type="match status" value="1"/>
</dbReference>
<dbReference type="Proteomes" id="UP000036867">
    <property type="component" value="Unassembled WGS sequence"/>
</dbReference>
<name>A0A0M0LKH3_9BACL</name>
<dbReference type="Gene3D" id="3.40.50.300">
    <property type="entry name" value="P-loop containing nucleotide triphosphate hydrolases"/>
    <property type="match status" value="2"/>
</dbReference>
<dbReference type="GO" id="GO:0016887">
    <property type="term" value="F:ATP hydrolysis activity"/>
    <property type="evidence" value="ECO:0007669"/>
    <property type="project" value="InterPro"/>
</dbReference>
<evidence type="ECO:0000256" key="1">
    <source>
        <dbReference type="ARBA" id="ARBA00006930"/>
    </source>
</evidence>
<dbReference type="PATRIC" id="fig|263475.3.peg.983"/>
<dbReference type="RefSeq" id="WP_053415617.1">
    <property type="nucleotide sequence ID" value="NZ_LILB01000001.1"/>
</dbReference>
<dbReference type="InterPro" id="IPR038729">
    <property type="entry name" value="Rad50/SbcC_AAA"/>
</dbReference>
<evidence type="ECO:0000259" key="5">
    <source>
        <dbReference type="Pfam" id="PF13476"/>
    </source>
</evidence>
<dbReference type="AlphaFoldDB" id="A0A0M0LKH3"/>
<dbReference type="Pfam" id="PF13558">
    <property type="entry name" value="SbcC_Walker_B"/>
    <property type="match status" value="1"/>
</dbReference>